<evidence type="ECO:0000313" key="3">
    <source>
        <dbReference type="Proteomes" id="UP000815677"/>
    </source>
</evidence>
<feature type="chain" id="PRO_5045472167" evidence="1">
    <location>
        <begin position="27"/>
        <end position="154"/>
    </location>
</feature>
<accession>A0ABQ0L5C6</accession>
<sequence length="154" mass="16904">MRAVNRRSIMCPTLLLLTVMSDKSDASFSLAELPYASVSIPKLLAETPVLCDLPFADIATLTNLFGALKNDIILTQSSSTDDTSAPMDLPPAIIDFLSDAMHLSAETICNAWSILRDEVWYAPSPTLSAVEKMLFHEHGAKRGLSERFILISYL</sequence>
<keyword evidence="3" id="KW-1185">Reference proteome</keyword>
<gene>
    <name evidence="2" type="ORF">MCHLO_03902</name>
</gene>
<feature type="signal peptide" evidence="1">
    <location>
        <begin position="1"/>
        <end position="26"/>
    </location>
</feature>
<name>A0ABQ0L5C6_MYCCL</name>
<dbReference type="Proteomes" id="UP000815677">
    <property type="component" value="Unassembled WGS sequence"/>
</dbReference>
<keyword evidence="1" id="KW-0732">Signal</keyword>
<evidence type="ECO:0000313" key="2">
    <source>
        <dbReference type="EMBL" id="GAT46369.1"/>
    </source>
</evidence>
<evidence type="ECO:0000256" key="1">
    <source>
        <dbReference type="SAM" id="SignalP"/>
    </source>
</evidence>
<dbReference type="EMBL" id="DF842372">
    <property type="protein sequence ID" value="GAT46369.1"/>
    <property type="molecule type" value="Genomic_DNA"/>
</dbReference>
<organism evidence="2 3">
    <name type="scientific">Mycena chlorophos</name>
    <name type="common">Agaric fungus</name>
    <name type="synonym">Agaricus chlorophos</name>
    <dbReference type="NCBI Taxonomy" id="658473"/>
    <lineage>
        <taxon>Eukaryota</taxon>
        <taxon>Fungi</taxon>
        <taxon>Dikarya</taxon>
        <taxon>Basidiomycota</taxon>
        <taxon>Agaricomycotina</taxon>
        <taxon>Agaricomycetes</taxon>
        <taxon>Agaricomycetidae</taxon>
        <taxon>Agaricales</taxon>
        <taxon>Marasmiineae</taxon>
        <taxon>Mycenaceae</taxon>
        <taxon>Mycena</taxon>
    </lineage>
</organism>
<protein>
    <submittedName>
        <fullName evidence="2">Uncharacterized protein</fullName>
    </submittedName>
</protein>
<proteinExistence type="predicted"/>
<reference evidence="2" key="1">
    <citation type="submission" date="2014-09" db="EMBL/GenBank/DDBJ databases">
        <title>Genome sequence of the luminous mushroom Mycena chlorophos for searching fungal bioluminescence genes.</title>
        <authorList>
            <person name="Tanaka Y."/>
            <person name="Kasuga D."/>
            <person name="Oba Y."/>
            <person name="Hase S."/>
            <person name="Sato K."/>
            <person name="Oba Y."/>
            <person name="Sakakibara Y."/>
        </authorList>
    </citation>
    <scope>NUCLEOTIDE SEQUENCE</scope>
</reference>